<evidence type="ECO:0000313" key="2">
    <source>
        <dbReference type="EMBL" id="EHJ05140.1"/>
    </source>
</evidence>
<keyword evidence="3" id="KW-1185">Reference proteome</keyword>
<reference evidence="2 3" key="1">
    <citation type="journal article" date="2012" name="J. Bacteriol.">
        <title>Genome sequence of deep-sea manganese-oxidizing bacterium Marinobacter manganoxydans MnI7-9.</title>
        <authorList>
            <person name="Wang H."/>
            <person name="Li H."/>
            <person name="Shao Z."/>
            <person name="Liao S."/>
            <person name="Johnstone L."/>
            <person name="Rensing C."/>
            <person name="Wang G."/>
        </authorList>
    </citation>
    <scope>NUCLEOTIDE SEQUENCE [LARGE SCALE GENOMIC DNA]</scope>
    <source>
        <strain evidence="2 3">MnI7-9</strain>
    </source>
</reference>
<dbReference type="InterPro" id="IPR001173">
    <property type="entry name" value="Glyco_trans_2-like"/>
</dbReference>
<dbReference type="SUPFAM" id="SSF53448">
    <property type="entry name" value="Nucleotide-diphospho-sugar transferases"/>
    <property type="match status" value="1"/>
</dbReference>
<protein>
    <submittedName>
        <fullName evidence="2">Family 2 glycosyl transferase</fullName>
    </submittedName>
</protein>
<evidence type="ECO:0000259" key="1">
    <source>
        <dbReference type="Pfam" id="PF00535"/>
    </source>
</evidence>
<organism evidence="2 3">
    <name type="scientific">Marinobacter manganoxydans MnI7-9</name>
    <dbReference type="NCBI Taxonomy" id="1094979"/>
    <lineage>
        <taxon>Bacteria</taxon>
        <taxon>Pseudomonadati</taxon>
        <taxon>Pseudomonadota</taxon>
        <taxon>Gammaproteobacteria</taxon>
        <taxon>Pseudomonadales</taxon>
        <taxon>Marinobacteraceae</taxon>
        <taxon>Marinobacter</taxon>
    </lineage>
</organism>
<dbReference type="CDD" id="cd00761">
    <property type="entry name" value="Glyco_tranf_GTA_type"/>
    <property type="match status" value="1"/>
</dbReference>
<dbReference type="PANTHER" id="PTHR22916">
    <property type="entry name" value="GLYCOSYLTRANSFERASE"/>
    <property type="match status" value="1"/>
</dbReference>
<feature type="domain" description="Glycosyltransferase 2-like" evidence="1">
    <location>
        <begin position="20"/>
        <end position="156"/>
    </location>
</feature>
<dbReference type="Pfam" id="PF00535">
    <property type="entry name" value="Glycos_transf_2"/>
    <property type="match status" value="1"/>
</dbReference>
<gene>
    <name evidence="2" type="ORF">KYE_07432</name>
</gene>
<dbReference type="AlphaFoldDB" id="G6YRK9"/>
<dbReference type="PANTHER" id="PTHR22916:SF3">
    <property type="entry name" value="UDP-GLCNAC:BETAGAL BETA-1,3-N-ACETYLGLUCOSAMINYLTRANSFERASE-LIKE PROTEIN 1"/>
    <property type="match status" value="1"/>
</dbReference>
<dbReference type="InterPro" id="IPR029044">
    <property type="entry name" value="Nucleotide-diphossugar_trans"/>
</dbReference>
<dbReference type="EMBL" id="AGTR01000027">
    <property type="protein sequence ID" value="EHJ05140.1"/>
    <property type="molecule type" value="Genomic_DNA"/>
</dbReference>
<sequence length="353" mass="41022">MTLEIHRFNELSSSQSRCLIIMPIYNRRHFLDQAFRSLGEQTYQDWNLVIVDDGSSDHPLDEVTRLVNGVYQSITYVKQSNAGPGAARATGQQFIEEQEFIAFFDSDDYWLPTYLETLIDRLEKVPEMDWVYCPCRRVDHESGVTLHESTFLDENSNQPLSFQKLDREQYGDIYLFKCNHELALTQLNTPIHAGFQNSIVRAKLASDIKIPDYRIGEDRYFLMAAITKGYRIGYVDRLGVIYNVHSNNLSDTNRNQSDIDKAVSVQNELCRSLADIRKLTNEPEIIAEATQQIADIRFWLISYNYLWRNGQAQEALSTMLSVLRQHPTNPKFIKTFLFCTLKFPFLKIFEKNI</sequence>
<evidence type="ECO:0000313" key="3">
    <source>
        <dbReference type="Proteomes" id="UP000003208"/>
    </source>
</evidence>
<accession>G6YRK9</accession>
<dbReference type="Gene3D" id="3.90.550.10">
    <property type="entry name" value="Spore Coat Polysaccharide Biosynthesis Protein SpsA, Chain A"/>
    <property type="match status" value="1"/>
</dbReference>
<dbReference type="RefSeq" id="WP_008171896.1">
    <property type="nucleotide sequence ID" value="NZ_AGTR01000027.1"/>
</dbReference>
<proteinExistence type="predicted"/>
<keyword evidence="2" id="KW-0808">Transferase</keyword>
<name>G6YRK9_9GAMM</name>
<dbReference type="GO" id="GO:0016758">
    <property type="term" value="F:hexosyltransferase activity"/>
    <property type="evidence" value="ECO:0007669"/>
    <property type="project" value="UniProtKB-ARBA"/>
</dbReference>
<dbReference type="Proteomes" id="UP000003208">
    <property type="component" value="Unassembled WGS sequence"/>
</dbReference>
<dbReference type="PATRIC" id="fig|1094979.3.peg.1439"/>